<comment type="caution">
    <text evidence="2">The sequence shown here is derived from an EMBL/GenBank/DDBJ whole genome shotgun (WGS) entry which is preliminary data.</text>
</comment>
<feature type="transmembrane region" description="Helical" evidence="1">
    <location>
        <begin position="71"/>
        <end position="92"/>
    </location>
</feature>
<dbReference type="Proteomes" id="UP000193247">
    <property type="component" value="Unassembled WGS sequence"/>
</dbReference>
<dbReference type="AlphaFoldDB" id="A0A1X2LZX5"/>
<keyword evidence="1" id="KW-1133">Transmembrane helix</keyword>
<feature type="transmembrane region" description="Helical" evidence="1">
    <location>
        <begin position="41"/>
        <end position="59"/>
    </location>
</feature>
<dbReference type="EMBL" id="NCXP01000001">
    <property type="protein sequence ID" value="OSC42947.1"/>
    <property type="molecule type" value="Genomic_DNA"/>
</dbReference>
<protein>
    <submittedName>
        <fullName evidence="2">Uncharacterized protein</fullName>
    </submittedName>
</protein>
<accession>A0A1X2LZX5</accession>
<feature type="transmembrane region" description="Helical" evidence="1">
    <location>
        <begin position="6"/>
        <end position="21"/>
    </location>
</feature>
<keyword evidence="1" id="KW-0472">Membrane</keyword>
<feature type="transmembrane region" description="Helical" evidence="1">
    <location>
        <begin position="104"/>
        <end position="123"/>
    </location>
</feature>
<evidence type="ECO:0000313" key="2">
    <source>
        <dbReference type="EMBL" id="OSC42947.1"/>
    </source>
</evidence>
<evidence type="ECO:0000313" key="3">
    <source>
        <dbReference type="Proteomes" id="UP000193247"/>
    </source>
</evidence>
<name>A0A1X2LZX5_9MYCO</name>
<feature type="transmembrane region" description="Helical" evidence="1">
    <location>
        <begin position="143"/>
        <end position="167"/>
    </location>
</feature>
<gene>
    <name evidence="2" type="ORF">B8W66_00565</name>
</gene>
<reference evidence="2 3" key="1">
    <citation type="submission" date="2017-04" db="EMBL/GenBank/DDBJ databases">
        <title>The new phylogeny of genus Mycobacterium.</title>
        <authorList>
            <person name="Tortoli E."/>
            <person name="Trovato A."/>
            <person name="Cirillo D.M."/>
        </authorList>
    </citation>
    <scope>NUCLEOTIDE SEQUENCE [LARGE SCALE GENOMIC DNA]</scope>
    <source>
        <strain evidence="2 3">TBL 1200985</strain>
    </source>
</reference>
<sequence length="375" mass="41520">MSALAYLLAATHALVWFRFRLARTTNSDERRYIRSAASAQLTLFISGTLTFAFAADVPINAFTRLTHIPHIAILLCHWCSLVWDAATVLVVLHWVRPRGLNPHLVWLVSAPFVMAAIGLGVFFVADHHPGGPVNFVVYLGPSWMGTCYLAIFLVSILVARIITLRVVRRELPRARNRMLRLALILIGFESVLFILFVATRTGIQVAVIGGQEAGGIDWIPCAMAGIANLVLIAGYTCPDYPAYQHIYRTASVRWRKYRSLYPLWADLTAKIATEGAPPAPWRDLFSIANLPFRISQRLADIDSLLTSAKHDANVELGNNILVDAAALPTALDDVSAGWVPRDDYLWALARAYSARRRNLGRPCLHDLPAMAGVCE</sequence>
<feature type="transmembrane region" description="Helical" evidence="1">
    <location>
        <begin position="179"/>
        <end position="198"/>
    </location>
</feature>
<evidence type="ECO:0000256" key="1">
    <source>
        <dbReference type="SAM" id="Phobius"/>
    </source>
</evidence>
<keyword evidence="3" id="KW-1185">Reference proteome</keyword>
<organism evidence="2 3">
    <name type="scientific">Mycobacterium decipiens</name>
    <dbReference type="NCBI Taxonomy" id="1430326"/>
    <lineage>
        <taxon>Bacteria</taxon>
        <taxon>Bacillati</taxon>
        <taxon>Actinomycetota</taxon>
        <taxon>Actinomycetes</taxon>
        <taxon>Mycobacteriales</taxon>
        <taxon>Mycobacteriaceae</taxon>
        <taxon>Mycobacterium</taxon>
    </lineage>
</organism>
<keyword evidence="1" id="KW-0812">Transmembrane</keyword>
<proteinExistence type="predicted"/>